<reference evidence="10" key="1">
    <citation type="journal article" date="2014" name="Int. J. Syst. Evol. Microbiol.">
        <title>Complete genome of a new Firmicutes species belonging to the dominant human colonic microbiota ('Ruminococcus bicirculans') reveals two chromosomes and a selective capacity to utilize plant glucans.</title>
        <authorList>
            <consortium name="NISC Comparative Sequencing Program"/>
            <person name="Wegmann U."/>
            <person name="Louis P."/>
            <person name="Goesmann A."/>
            <person name="Henrissat B."/>
            <person name="Duncan S.H."/>
            <person name="Flint H.J."/>
        </authorList>
    </citation>
    <scope>NUCLEOTIDE SEQUENCE</scope>
    <source>
        <strain evidence="10">CCM 8778</strain>
    </source>
</reference>
<comment type="caution">
    <text evidence="11">The sequence shown here is derived from an EMBL/GenBank/DDBJ whole genome shotgun (WGS) entry which is preliminary data.</text>
</comment>
<evidence type="ECO:0000313" key="12">
    <source>
        <dbReference type="Proteomes" id="UP000242861"/>
    </source>
</evidence>
<evidence type="ECO:0000313" key="11">
    <source>
        <dbReference type="EMBL" id="PKF72342.1"/>
    </source>
</evidence>
<evidence type="ECO:0000256" key="2">
    <source>
        <dbReference type="ARBA" id="ARBA00022448"/>
    </source>
</evidence>
<dbReference type="PANTHER" id="PTHR30561:SF1">
    <property type="entry name" value="MULTIDRUG TRANSPORTER EMRE"/>
    <property type="match status" value="1"/>
</dbReference>
<dbReference type="EMBL" id="BMDE01000005">
    <property type="protein sequence ID" value="GGH93825.1"/>
    <property type="molecule type" value="Genomic_DNA"/>
</dbReference>
<dbReference type="Proteomes" id="UP000655550">
    <property type="component" value="Unassembled WGS sequence"/>
</dbReference>
<reference evidence="12" key="3">
    <citation type="submission" date="2017-12" db="EMBL/GenBank/DDBJ databases">
        <authorList>
            <person name="Yu X.-Y."/>
        </authorList>
    </citation>
    <scope>NUCLEOTIDE SEQUENCE [LARGE SCALE GENOMIC DNA]</scope>
    <source>
        <strain evidence="12">ZYSR67-Z</strain>
    </source>
</reference>
<dbReference type="Pfam" id="PF00893">
    <property type="entry name" value="Multi_Drug_Res"/>
    <property type="match status" value="1"/>
</dbReference>
<evidence type="ECO:0000313" key="10">
    <source>
        <dbReference type="EMBL" id="GGH93825.1"/>
    </source>
</evidence>
<name>A0A2I0CT00_9PSED</name>
<feature type="transmembrane region" description="Helical" evidence="9">
    <location>
        <begin position="58"/>
        <end position="79"/>
    </location>
</feature>
<dbReference type="AlphaFoldDB" id="A0A2I0CT00"/>
<dbReference type="GO" id="GO:1990961">
    <property type="term" value="P:xenobiotic detoxification by transmembrane export across the plasma membrane"/>
    <property type="evidence" value="ECO:0007669"/>
    <property type="project" value="UniProtKB-ARBA"/>
</dbReference>
<keyword evidence="13" id="KW-1185">Reference proteome</keyword>
<keyword evidence="6 9" id="KW-0472">Membrane</keyword>
<dbReference type="EMBL" id="PIYS01000004">
    <property type="protein sequence ID" value="PKF72342.1"/>
    <property type="molecule type" value="Genomic_DNA"/>
</dbReference>
<evidence type="ECO:0000256" key="8">
    <source>
        <dbReference type="RuleBase" id="RU003942"/>
    </source>
</evidence>
<evidence type="ECO:0000313" key="13">
    <source>
        <dbReference type="Proteomes" id="UP000655550"/>
    </source>
</evidence>
<dbReference type="Gene3D" id="1.10.3730.20">
    <property type="match status" value="1"/>
</dbReference>
<keyword evidence="2" id="KW-0813">Transport</keyword>
<gene>
    <name evidence="11" type="ORF">CW360_03760</name>
    <name evidence="10" type="ORF">GCM10007363_19340</name>
</gene>
<keyword evidence="3" id="KW-1003">Cell membrane</keyword>
<reference evidence="13" key="4">
    <citation type="journal article" date="2019" name="Int. J. Syst. Evol. Microbiol.">
        <title>The Global Catalogue of Microorganisms (GCM) 10K type strain sequencing project: providing services to taxonomists for standard genome sequencing and annotation.</title>
        <authorList>
            <consortium name="The Broad Institute Genomics Platform"/>
            <consortium name="The Broad Institute Genome Sequencing Center for Infectious Disease"/>
            <person name="Wu L."/>
            <person name="Ma J."/>
        </authorList>
    </citation>
    <scope>NUCLEOTIDE SEQUENCE [LARGE SCALE GENOMIC DNA]</scope>
    <source>
        <strain evidence="13">CCM 8778</strain>
    </source>
</reference>
<dbReference type="RefSeq" id="WP_093984813.1">
    <property type="nucleotide sequence ID" value="NZ_BMDE01000005.1"/>
</dbReference>
<evidence type="ECO:0000256" key="9">
    <source>
        <dbReference type="SAM" id="Phobius"/>
    </source>
</evidence>
<keyword evidence="4 8" id="KW-0812">Transmembrane</keyword>
<dbReference type="InterPro" id="IPR000390">
    <property type="entry name" value="Small_drug/metabolite_transptr"/>
</dbReference>
<reference evidence="11" key="2">
    <citation type="submission" date="2017-12" db="EMBL/GenBank/DDBJ databases">
        <authorList>
            <person name="Hurst M.R.H."/>
        </authorList>
    </citation>
    <scope>NUCLEOTIDE SEQUENCE [LARGE SCALE GENOMIC DNA]</scope>
    <source>
        <strain evidence="11">ZYSR67-Z</strain>
    </source>
</reference>
<proteinExistence type="inferred from homology"/>
<dbReference type="GO" id="GO:0015199">
    <property type="term" value="F:amino-acid betaine transmembrane transporter activity"/>
    <property type="evidence" value="ECO:0007669"/>
    <property type="project" value="TreeGrafter"/>
</dbReference>
<evidence type="ECO:0000256" key="6">
    <source>
        <dbReference type="ARBA" id="ARBA00023136"/>
    </source>
</evidence>
<accession>A0A2I0CT00</accession>
<evidence type="ECO:0000256" key="7">
    <source>
        <dbReference type="ARBA" id="ARBA00038032"/>
    </source>
</evidence>
<keyword evidence="5 9" id="KW-1133">Transmembrane helix</keyword>
<dbReference type="Proteomes" id="UP000242861">
    <property type="component" value="Unassembled WGS sequence"/>
</dbReference>
<sequence length="110" mass="11549">MQGYVFLALAIIAEVIATTALKSVDGLNKPLPLLLVVVGYALAFAMLALVMRSIPVGVAYALWSGLGIVLISLAAWLIYGQRLDTATLLGMALIISGVAVIQLFSTHNGH</sequence>
<evidence type="ECO:0000256" key="1">
    <source>
        <dbReference type="ARBA" id="ARBA00004651"/>
    </source>
</evidence>
<dbReference type="GO" id="GO:0031460">
    <property type="term" value="P:glycine betaine transport"/>
    <property type="evidence" value="ECO:0007669"/>
    <property type="project" value="TreeGrafter"/>
</dbReference>
<dbReference type="GO" id="GO:0005886">
    <property type="term" value="C:plasma membrane"/>
    <property type="evidence" value="ECO:0007669"/>
    <property type="project" value="UniProtKB-SubCell"/>
</dbReference>
<feature type="transmembrane region" description="Helical" evidence="9">
    <location>
        <begin position="33"/>
        <end position="51"/>
    </location>
</feature>
<feature type="transmembrane region" description="Helical" evidence="9">
    <location>
        <begin position="85"/>
        <end position="104"/>
    </location>
</feature>
<dbReference type="InterPro" id="IPR037185">
    <property type="entry name" value="EmrE-like"/>
</dbReference>
<dbReference type="GO" id="GO:0015220">
    <property type="term" value="F:choline transmembrane transporter activity"/>
    <property type="evidence" value="ECO:0007669"/>
    <property type="project" value="TreeGrafter"/>
</dbReference>
<dbReference type="PANTHER" id="PTHR30561">
    <property type="entry name" value="SMR FAMILY PROTON-DEPENDENT DRUG EFFLUX TRANSPORTER SUGE"/>
    <property type="match status" value="1"/>
</dbReference>
<dbReference type="GO" id="GO:0015297">
    <property type="term" value="F:antiporter activity"/>
    <property type="evidence" value="ECO:0007669"/>
    <property type="project" value="TreeGrafter"/>
</dbReference>
<evidence type="ECO:0000256" key="4">
    <source>
        <dbReference type="ARBA" id="ARBA00022692"/>
    </source>
</evidence>
<reference evidence="10" key="5">
    <citation type="submission" date="2024-05" db="EMBL/GenBank/DDBJ databases">
        <authorList>
            <person name="Sun Q."/>
            <person name="Sedlacek I."/>
        </authorList>
    </citation>
    <scope>NUCLEOTIDE SEQUENCE</scope>
    <source>
        <strain evidence="10">CCM 8778</strain>
    </source>
</reference>
<dbReference type="FunFam" id="1.10.3730.20:FF:000001">
    <property type="entry name" value="Quaternary ammonium compound resistance transporter SugE"/>
    <property type="match status" value="1"/>
</dbReference>
<comment type="subcellular location">
    <subcellularLocation>
        <location evidence="1 8">Cell membrane</location>
        <topology evidence="1 8">Multi-pass membrane protein</topology>
    </subcellularLocation>
</comment>
<comment type="similarity">
    <text evidence="7 8">Belongs to the drug/metabolite transporter (DMT) superfamily. Small multidrug resistance (SMR) (TC 2.A.7.1) family.</text>
</comment>
<evidence type="ECO:0000256" key="5">
    <source>
        <dbReference type="ARBA" id="ARBA00022989"/>
    </source>
</evidence>
<evidence type="ECO:0000256" key="3">
    <source>
        <dbReference type="ARBA" id="ARBA00022475"/>
    </source>
</evidence>
<protein>
    <submittedName>
        <fullName evidence="10">Multidrug transporter</fullName>
    </submittedName>
    <submittedName>
        <fullName evidence="11">QacE family quaternary ammonium compound efflux SMR transporter</fullName>
    </submittedName>
</protein>
<dbReference type="InterPro" id="IPR045324">
    <property type="entry name" value="Small_multidrug_res"/>
</dbReference>
<dbReference type="SUPFAM" id="SSF103481">
    <property type="entry name" value="Multidrug resistance efflux transporter EmrE"/>
    <property type="match status" value="1"/>
</dbReference>
<organism evidence="11 12">
    <name type="scientific">Pseudomonas fluvialis</name>
    <dbReference type="NCBI Taxonomy" id="1793966"/>
    <lineage>
        <taxon>Bacteria</taxon>
        <taxon>Pseudomonadati</taxon>
        <taxon>Pseudomonadota</taxon>
        <taxon>Gammaproteobacteria</taxon>
        <taxon>Pseudomonadales</taxon>
        <taxon>Pseudomonadaceae</taxon>
        <taxon>Pseudomonas</taxon>
    </lineage>
</organism>